<name>U1GLR6_ENDPU</name>
<evidence type="ECO:0000256" key="5">
    <source>
        <dbReference type="ARBA" id="ARBA00023125"/>
    </source>
</evidence>
<dbReference type="OMA" id="FYCVWTP"/>
<feature type="compositionally biased region" description="Polar residues" evidence="8">
    <location>
        <begin position="631"/>
        <end position="643"/>
    </location>
</feature>
<keyword evidence="5" id="KW-0238">DNA-binding</keyword>
<dbReference type="GO" id="GO:0045944">
    <property type="term" value="P:positive regulation of transcription by RNA polymerase II"/>
    <property type="evidence" value="ECO:0007669"/>
    <property type="project" value="TreeGrafter"/>
</dbReference>
<dbReference type="CDD" id="cd12148">
    <property type="entry name" value="fungal_TF_MHR"/>
    <property type="match status" value="1"/>
</dbReference>
<dbReference type="Gene3D" id="4.10.240.10">
    <property type="entry name" value="Zn(2)-C6 fungal-type DNA-binding domain"/>
    <property type="match status" value="1"/>
</dbReference>
<dbReference type="SMART" id="SM00906">
    <property type="entry name" value="Fungal_trans"/>
    <property type="match status" value="1"/>
</dbReference>
<dbReference type="PROSITE" id="PS50048">
    <property type="entry name" value="ZN2_CY6_FUNGAL_2"/>
    <property type="match status" value="1"/>
</dbReference>
<keyword evidence="4" id="KW-0805">Transcription regulation</keyword>
<feature type="domain" description="Zn(2)-C6 fungal-type" evidence="9">
    <location>
        <begin position="43"/>
        <end position="72"/>
    </location>
</feature>
<evidence type="ECO:0000256" key="8">
    <source>
        <dbReference type="SAM" id="MobiDB-lite"/>
    </source>
</evidence>
<dbReference type="GeneID" id="19238042"/>
<dbReference type="eggNOG" id="ENOG502SHT0">
    <property type="taxonomic scope" value="Eukaryota"/>
</dbReference>
<dbReference type="InterPro" id="IPR007219">
    <property type="entry name" value="XnlR_reg_dom"/>
</dbReference>
<dbReference type="GO" id="GO:0005634">
    <property type="term" value="C:nucleus"/>
    <property type="evidence" value="ECO:0007669"/>
    <property type="project" value="UniProtKB-SubCell"/>
</dbReference>
<dbReference type="InterPro" id="IPR052202">
    <property type="entry name" value="Yeast_MetPath_Reg"/>
</dbReference>
<dbReference type="Pfam" id="PF04082">
    <property type="entry name" value="Fungal_trans"/>
    <property type="match status" value="1"/>
</dbReference>
<evidence type="ECO:0000256" key="6">
    <source>
        <dbReference type="ARBA" id="ARBA00023163"/>
    </source>
</evidence>
<evidence type="ECO:0000313" key="10">
    <source>
        <dbReference type="EMBL" id="ERF73153.1"/>
    </source>
</evidence>
<dbReference type="AlphaFoldDB" id="U1GLR6"/>
<dbReference type="SUPFAM" id="SSF57701">
    <property type="entry name" value="Zn2/Cys6 DNA-binding domain"/>
    <property type="match status" value="1"/>
</dbReference>
<keyword evidence="11" id="KW-1185">Reference proteome</keyword>
<organism evidence="10 11">
    <name type="scientific">Endocarpon pusillum (strain Z07020 / HMAS-L-300199)</name>
    <name type="common">Lichen-forming fungus</name>
    <dbReference type="NCBI Taxonomy" id="1263415"/>
    <lineage>
        <taxon>Eukaryota</taxon>
        <taxon>Fungi</taxon>
        <taxon>Dikarya</taxon>
        <taxon>Ascomycota</taxon>
        <taxon>Pezizomycotina</taxon>
        <taxon>Eurotiomycetes</taxon>
        <taxon>Chaetothyriomycetidae</taxon>
        <taxon>Verrucariales</taxon>
        <taxon>Verrucariaceae</taxon>
        <taxon>Endocarpon</taxon>
    </lineage>
</organism>
<evidence type="ECO:0000313" key="11">
    <source>
        <dbReference type="Proteomes" id="UP000019373"/>
    </source>
</evidence>
<gene>
    <name evidence="10" type="ORF">EPUS_02994</name>
</gene>
<dbReference type="SMART" id="SM00066">
    <property type="entry name" value="GAL4"/>
    <property type="match status" value="1"/>
</dbReference>
<keyword evidence="2" id="KW-0479">Metal-binding</keyword>
<dbReference type="GO" id="GO:0000981">
    <property type="term" value="F:DNA-binding transcription factor activity, RNA polymerase II-specific"/>
    <property type="evidence" value="ECO:0007669"/>
    <property type="project" value="InterPro"/>
</dbReference>
<dbReference type="GO" id="GO:0043565">
    <property type="term" value="F:sequence-specific DNA binding"/>
    <property type="evidence" value="ECO:0007669"/>
    <property type="project" value="TreeGrafter"/>
</dbReference>
<dbReference type="InterPro" id="IPR036864">
    <property type="entry name" value="Zn2-C6_fun-type_DNA-bd_sf"/>
</dbReference>
<dbReference type="HOGENOM" id="CLU_012331_2_1_1"/>
<dbReference type="Pfam" id="PF00172">
    <property type="entry name" value="Zn_clus"/>
    <property type="match status" value="1"/>
</dbReference>
<dbReference type="InterPro" id="IPR001138">
    <property type="entry name" value="Zn2Cys6_DnaBD"/>
</dbReference>
<evidence type="ECO:0000256" key="2">
    <source>
        <dbReference type="ARBA" id="ARBA00022723"/>
    </source>
</evidence>
<keyword evidence="3" id="KW-0862">Zinc</keyword>
<evidence type="ECO:0000256" key="1">
    <source>
        <dbReference type="ARBA" id="ARBA00004123"/>
    </source>
</evidence>
<dbReference type="RefSeq" id="XP_007801127.1">
    <property type="nucleotide sequence ID" value="XM_007802936.1"/>
</dbReference>
<dbReference type="GO" id="GO:0008270">
    <property type="term" value="F:zinc ion binding"/>
    <property type="evidence" value="ECO:0007669"/>
    <property type="project" value="InterPro"/>
</dbReference>
<feature type="region of interest" description="Disordered" evidence="8">
    <location>
        <begin position="107"/>
        <end position="145"/>
    </location>
</feature>
<sequence length="746" mass="83582">MSGYFERIAPVEESHHHPAVGNMPMLSQQPQRLPKTRSRISAACVRCQKRKIRCDAALPACSACKKAGANCVGGGKLREIPHSYVNRLEARLQWLESIVRKNLPSIDLNREPTDQSDDLMNYGPHDLEATASQDSGTHKNSPQDDDSLLEITEQVGLVSVSTGADLRYLGPSSGLFFTRFVLTGVGRRIQAKELSPSDSMHGVPLIPIDLLEVQPSELPSAQKHAIWLSESYFETVHLQYPFLHEATHLETIRRMYDDIEVGPAAEFQVFMVLAIAATILSRQAKVQLSAEGYCASAMSRIDGIFQKASLTGVQCILLLQMYTLYNASSGLSLWTLHYHCLAWLIELGLQRSIQVSGLSHLEQEMRTRVFWCTYIMDRVLCTLMGRPLGIMDEQCDLRFPLDVNDDDLGSNRQTSGQTNESLTKMSSAIHLCKLATLNSEIKCVLYCVDRVYPPYTTPAVTDLVKWKENMLGRLHQWKEDIPQHPQGNPRYGTNLICEIKYHELVMLLCRPNPRLQHPSKMSLRECFSSAIECSTLYHKLYATSTLQYSWLSINSLFLCVIIMFYCVWAPNGVADEVDFETLARALRFTSDVLSVTGEYWPAAKRSRDVLDRVSTATLRRFTQKNKENAQTDRGSSGAQIAVNSSSTSDLGQIVDMFDANTVSDTLPGLQNGNGGTGNSTFPPFYTEQADALMSTDILSYFMGSQGNMNINNFETFGDYQPDMNGVMQNFFEDGFRDFDHGLQDHG</sequence>
<evidence type="ECO:0000259" key="9">
    <source>
        <dbReference type="PROSITE" id="PS50048"/>
    </source>
</evidence>
<feature type="compositionally biased region" description="Polar residues" evidence="8">
    <location>
        <begin position="130"/>
        <end position="140"/>
    </location>
</feature>
<protein>
    <recommendedName>
        <fullName evidence="9">Zn(2)-C6 fungal-type domain-containing protein</fullName>
    </recommendedName>
</protein>
<dbReference type="PANTHER" id="PTHR47782:SF1">
    <property type="entry name" value="PYRIMIDINE PATHWAY REGULATORY PROTEIN 1"/>
    <property type="match status" value="1"/>
</dbReference>
<dbReference type="CDD" id="cd00067">
    <property type="entry name" value="GAL4"/>
    <property type="match status" value="1"/>
</dbReference>
<reference evidence="11" key="1">
    <citation type="journal article" date="2014" name="BMC Genomics">
        <title>Genome characteristics reveal the impact of lichenization on lichen-forming fungus Endocarpon pusillum Hedwig (Verrucariales, Ascomycota).</title>
        <authorList>
            <person name="Wang Y.-Y."/>
            <person name="Liu B."/>
            <person name="Zhang X.-Y."/>
            <person name="Zhou Q.-M."/>
            <person name="Zhang T."/>
            <person name="Li H."/>
            <person name="Yu Y.-F."/>
            <person name="Zhang X.-L."/>
            <person name="Hao X.-Y."/>
            <person name="Wang M."/>
            <person name="Wang L."/>
            <person name="Wei J.-C."/>
        </authorList>
    </citation>
    <scope>NUCLEOTIDE SEQUENCE [LARGE SCALE GENOMIC DNA]</scope>
    <source>
        <strain evidence="11">Z07020 / HMAS-L-300199</strain>
    </source>
</reference>
<feature type="region of interest" description="Disordered" evidence="8">
    <location>
        <begin position="623"/>
        <end position="643"/>
    </location>
</feature>
<evidence type="ECO:0000256" key="7">
    <source>
        <dbReference type="ARBA" id="ARBA00023242"/>
    </source>
</evidence>
<comment type="subcellular location">
    <subcellularLocation>
        <location evidence="1">Nucleus</location>
    </subcellularLocation>
</comment>
<dbReference type="Proteomes" id="UP000019373">
    <property type="component" value="Unassembled WGS sequence"/>
</dbReference>
<evidence type="ECO:0000256" key="4">
    <source>
        <dbReference type="ARBA" id="ARBA00023015"/>
    </source>
</evidence>
<dbReference type="OrthoDB" id="189997at2759"/>
<evidence type="ECO:0000256" key="3">
    <source>
        <dbReference type="ARBA" id="ARBA00022833"/>
    </source>
</evidence>
<keyword evidence="7" id="KW-0539">Nucleus</keyword>
<dbReference type="EMBL" id="KE720972">
    <property type="protein sequence ID" value="ERF73153.1"/>
    <property type="molecule type" value="Genomic_DNA"/>
</dbReference>
<dbReference type="GO" id="GO:0006351">
    <property type="term" value="P:DNA-templated transcription"/>
    <property type="evidence" value="ECO:0007669"/>
    <property type="project" value="InterPro"/>
</dbReference>
<dbReference type="PANTHER" id="PTHR47782">
    <property type="entry name" value="ZN(II)2CYS6 TRANSCRIPTION FACTOR (EUROFUNG)-RELATED"/>
    <property type="match status" value="1"/>
</dbReference>
<keyword evidence="6" id="KW-0804">Transcription</keyword>
<proteinExistence type="predicted"/>
<accession>U1GLR6</accession>